<dbReference type="EMBL" id="FNTD01000004">
    <property type="protein sequence ID" value="SEC24539.1"/>
    <property type="molecule type" value="Genomic_DNA"/>
</dbReference>
<name>A0A1H4QXX9_9ACTN</name>
<dbReference type="PROSITE" id="PS50072">
    <property type="entry name" value="CSA_PPIASE_2"/>
    <property type="match status" value="1"/>
</dbReference>
<accession>A0A1H4QXX9</accession>
<evidence type="ECO:0000256" key="2">
    <source>
        <dbReference type="ARBA" id="ARBA00023110"/>
    </source>
</evidence>
<comment type="similarity">
    <text evidence="4">Belongs to the cyclophilin-type PPIase family.</text>
</comment>
<comment type="function">
    <text evidence="1 4">PPIases accelerate the folding of proteins. It catalyzes the cis-trans isomerization of proline imidic peptide bonds in oligopeptides.</text>
</comment>
<dbReference type="Gene3D" id="2.40.100.10">
    <property type="entry name" value="Cyclophilin-like"/>
    <property type="match status" value="1"/>
</dbReference>
<evidence type="ECO:0000256" key="1">
    <source>
        <dbReference type="ARBA" id="ARBA00002388"/>
    </source>
</evidence>
<dbReference type="EC" id="5.2.1.8" evidence="4"/>
<keyword evidence="2 4" id="KW-0697">Rotamase</keyword>
<gene>
    <name evidence="7" type="ORF">SAMN04490357_1536</name>
</gene>
<dbReference type="InterPro" id="IPR029000">
    <property type="entry name" value="Cyclophilin-like_dom_sf"/>
</dbReference>
<dbReference type="PANTHER" id="PTHR45625:SF4">
    <property type="entry name" value="PEPTIDYLPROLYL ISOMERASE DOMAIN AND WD REPEAT-CONTAINING PROTEIN 1"/>
    <property type="match status" value="1"/>
</dbReference>
<dbReference type="PANTHER" id="PTHR45625">
    <property type="entry name" value="PEPTIDYL-PROLYL CIS-TRANS ISOMERASE-RELATED"/>
    <property type="match status" value="1"/>
</dbReference>
<proteinExistence type="inferred from homology"/>
<comment type="catalytic activity">
    <reaction evidence="4">
        <text>[protein]-peptidylproline (omega=180) = [protein]-peptidylproline (omega=0)</text>
        <dbReference type="Rhea" id="RHEA:16237"/>
        <dbReference type="Rhea" id="RHEA-COMP:10747"/>
        <dbReference type="Rhea" id="RHEA-COMP:10748"/>
        <dbReference type="ChEBI" id="CHEBI:83833"/>
        <dbReference type="ChEBI" id="CHEBI:83834"/>
        <dbReference type="EC" id="5.2.1.8"/>
    </reaction>
</comment>
<dbReference type="GO" id="GO:0003755">
    <property type="term" value="F:peptidyl-prolyl cis-trans isomerase activity"/>
    <property type="evidence" value="ECO:0007669"/>
    <property type="project" value="UniProtKB-UniRule"/>
</dbReference>
<evidence type="ECO:0000256" key="3">
    <source>
        <dbReference type="ARBA" id="ARBA00023235"/>
    </source>
</evidence>
<feature type="domain" description="PPIase cyclophilin-type" evidence="6">
    <location>
        <begin position="1"/>
        <end position="101"/>
    </location>
</feature>
<evidence type="ECO:0000259" key="6">
    <source>
        <dbReference type="PROSITE" id="PS50072"/>
    </source>
</evidence>
<feature type="compositionally biased region" description="Gly residues" evidence="5">
    <location>
        <begin position="1"/>
        <end position="16"/>
    </location>
</feature>
<dbReference type="Pfam" id="PF00160">
    <property type="entry name" value="Pro_isomerase"/>
    <property type="match status" value="1"/>
</dbReference>
<reference evidence="7 8" key="1">
    <citation type="submission" date="2016-10" db="EMBL/GenBank/DDBJ databases">
        <authorList>
            <person name="de Groot N.N."/>
        </authorList>
    </citation>
    <scope>NUCLEOTIDE SEQUENCE [LARGE SCALE GENOMIC DNA]</scope>
    <source>
        <strain evidence="7 8">DSM 40306</strain>
    </source>
</reference>
<dbReference type="STRING" id="67331.SAMN04490357_1536"/>
<feature type="region of interest" description="Disordered" evidence="5">
    <location>
        <begin position="1"/>
        <end position="23"/>
    </location>
</feature>
<keyword evidence="3 4" id="KW-0413">Isomerase</keyword>
<organism evidence="7 8">
    <name type="scientific">Streptomyces misionensis</name>
    <dbReference type="NCBI Taxonomy" id="67331"/>
    <lineage>
        <taxon>Bacteria</taxon>
        <taxon>Bacillati</taxon>
        <taxon>Actinomycetota</taxon>
        <taxon>Actinomycetes</taxon>
        <taxon>Kitasatosporales</taxon>
        <taxon>Streptomycetaceae</taxon>
        <taxon>Streptomyces</taxon>
    </lineage>
</organism>
<evidence type="ECO:0000256" key="4">
    <source>
        <dbReference type="RuleBase" id="RU363019"/>
    </source>
</evidence>
<dbReference type="Proteomes" id="UP000182375">
    <property type="component" value="Unassembled WGS sequence"/>
</dbReference>
<dbReference type="InterPro" id="IPR044666">
    <property type="entry name" value="Cyclophilin_A-like"/>
</dbReference>
<dbReference type="SUPFAM" id="SSF50891">
    <property type="entry name" value="Cyclophilin-like"/>
    <property type="match status" value="1"/>
</dbReference>
<evidence type="ECO:0000256" key="5">
    <source>
        <dbReference type="SAM" id="MobiDB-lite"/>
    </source>
</evidence>
<protein>
    <recommendedName>
        <fullName evidence="4">Peptidyl-prolyl cis-trans isomerase</fullName>
        <shortName evidence="4">PPIase</shortName>
        <ecNumber evidence="4">5.2.1.8</ecNumber>
    </recommendedName>
</protein>
<dbReference type="InterPro" id="IPR002130">
    <property type="entry name" value="Cyclophilin-type_PPIase_dom"/>
</dbReference>
<evidence type="ECO:0000313" key="8">
    <source>
        <dbReference type="Proteomes" id="UP000182375"/>
    </source>
</evidence>
<dbReference type="PRINTS" id="PR00153">
    <property type="entry name" value="CSAPPISMRASE"/>
</dbReference>
<dbReference type="AlphaFoldDB" id="A0A1H4QXX9"/>
<sequence length="106" mass="11555">MIQGGDPLGNGTGGPGYRFQDGFHPELKFDRPYRLAMVNAGPGTNGSQFFITVGPQPHLNNRHTILGEVIQGQDVVDAIAKSDVGRNDRPVRDIVIESITVDRRQS</sequence>
<evidence type="ECO:0000313" key="7">
    <source>
        <dbReference type="EMBL" id="SEC24539.1"/>
    </source>
</evidence>